<dbReference type="PATRIC" id="fig|1346791.3.peg.224"/>
<protein>
    <submittedName>
        <fullName evidence="2">Uncharacterized protein</fullName>
    </submittedName>
</protein>
<dbReference type="OrthoDB" id="7282816at2"/>
<evidence type="ECO:0000313" key="2">
    <source>
        <dbReference type="EMBL" id="EQB33968.1"/>
    </source>
</evidence>
<dbReference type="AlphaFoldDB" id="T0KKV1"/>
<gene>
    <name evidence="2" type="ORF">M529_01195</name>
</gene>
<dbReference type="EMBL" id="AUWY01000022">
    <property type="protein sequence ID" value="EQB33968.1"/>
    <property type="molecule type" value="Genomic_DNA"/>
</dbReference>
<dbReference type="Proteomes" id="UP000015523">
    <property type="component" value="Unassembled WGS sequence"/>
</dbReference>
<name>T0KKV1_9SPHN</name>
<dbReference type="RefSeq" id="WP_021316295.1">
    <property type="nucleotide sequence ID" value="NZ_AUWY01000022.1"/>
</dbReference>
<accession>T0KKV1</accession>
<feature type="region of interest" description="Disordered" evidence="1">
    <location>
        <begin position="332"/>
        <end position="370"/>
    </location>
</feature>
<sequence length="370" mass="40509">MSYHAPILPAPAAQTRADGWSPALQRRFIETLAATGVIMLACESVRITARSAYNLRNRRDGAAFRLGWDAAILIARARLADTLLARAIMGNTDTIRRDEDNFEVTRHRHDNRLAMSMLTRLDRMADSPAEGSDAALARVVAQDFTAYLDMICPEDQAIAEAEEAGLPRPGAEHSARDMEDARMLDGSMPDTPAPLEEQAAAALSPGASAALFVAARMALHRPAQAEPEPSQQRCELRPEPEPEPEPDPQTLPPQEAVSHLRGVWWDEYRRAYRTDFPAPPGFEGLESGDLYDIAEYDRELSPEEEAAFLAWQEEVRRPYVDAAAEARDAYFGFTPPAAGADDGDGDDDETEADDPADLHFGADAPISDGL</sequence>
<evidence type="ECO:0000256" key="1">
    <source>
        <dbReference type="SAM" id="MobiDB-lite"/>
    </source>
</evidence>
<evidence type="ECO:0000313" key="3">
    <source>
        <dbReference type="Proteomes" id="UP000015523"/>
    </source>
</evidence>
<comment type="caution">
    <text evidence="2">The sequence shown here is derived from an EMBL/GenBank/DDBJ whole genome shotgun (WGS) entry which is preliminary data.</text>
</comment>
<organism evidence="2 3">
    <name type="scientific">Sphingobium ummariense RL-3</name>
    <dbReference type="NCBI Taxonomy" id="1346791"/>
    <lineage>
        <taxon>Bacteria</taxon>
        <taxon>Pseudomonadati</taxon>
        <taxon>Pseudomonadota</taxon>
        <taxon>Alphaproteobacteria</taxon>
        <taxon>Sphingomonadales</taxon>
        <taxon>Sphingomonadaceae</taxon>
        <taxon>Sphingobium</taxon>
    </lineage>
</organism>
<reference evidence="2 3" key="1">
    <citation type="journal article" date="2013" name="Genome Announc.">
        <title>Draft Genome Sequence of Sphingobium ummariense Strain RL-3, a Hexachlorocyclohexane-Degrading Bacterium.</title>
        <authorList>
            <person name="Kohli P."/>
            <person name="Dua A."/>
            <person name="Sangwan N."/>
            <person name="Oldach P."/>
            <person name="Khurana J.P."/>
            <person name="Lal R."/>
        </authorList>
    </citation>
    <scope>NUCLEOTIDE SEQUENCE [LARGE SCALE GENOMIC DNA]</scope>
    <source>
        <strain evidence="2 3">RL-3</strain>
    </source>
</reference>
<dbReference type="STRING" id="1346791.M529_01195"/>
<feature type="compositionally biased region" description="Acidic residues" evidence="1">
    <location>
        <begin position="341"/>
        <end position="355"/>
    </location>
</feature>
<feature type="region of interest" description="Disordered" evidence="1">
    <location>
        <begin position="222"/>
        <end position="256"/>
    </location>
</feature>
<dbReference type="eggNOG" id="ENOG5030HWM">
    <property type="taxonomic scope" value="Bacteria"/>
</dbReference>
<proteinExistence type="predicted"/>
<keyword evidence="3" id="KW-1185">Reference proteome</keyword>